<dbReference type="SUPFAM" id="SSF56672">
    <property type="entry name" value="DNA/RNA polymerases"/>
    <property type="match status" value="1"/>
</dbReference>
<accession>A0A1B6LK34</accession>
<dbReference type="PROSITE" id="PS50878">
    <property type="entry name" value="RT_POL"/>
    <property type="match status" value="1"/>
</dbReference>
<protein>
    <recommendedName>
        <fullName evidence="1">Reverse transcriptase domain-containing protein</fullName>
    </recommendedName>
</protein>
<evidence type="ECO:0000259" key="1">
    <source>
        <dbReference type="PROSITE" id="PS50878"/>
    </source>
</evidence>
<dbReference type="EMBL" id="GEBQ01001251">
    <property type="protein sequence ID" value="JAT38726.1"/>
    <property type="molecule type" value="Transcribed_RNA"/>
</dbReference>
<dbReference type="InterPro" id="IPR043502">
    <property type="entry name" value="DNA/RNA_pol_sf"/>
</dbReference>
<sequence length="719" mass="81854">RSMSNRNLLNLKALLQLQDWQTVYAFNDADKSYNHFSSILSKAIDITCPIVTMRTKRKRTKQTLNDPIAMQLRRQYIKAQDLYNLTGSEIDKNNTALRKKEYDLRLKLLRQQDNISTIAMADNKSKAIWQIINSERMPREDKSLPTTLDIQGELISNPAEIAEHLNHFFITIAEDTILNQNLSNGPRILPNLNPDIPKFIIQPTSAGEIDRLIKSIKTKTSAGYDSISTKLLKVCKEELIGPLAHVINKSFSSGTFPSALKISKVYPKFKHGNSNLPSNYRPISLIPTFSKVIEKLFLNRLLQHLSINQLLTSQQHGYQSGRSTTTALINLVEILTDQLEEGNTATAILLDYSKAFDSLSHEHLLNKLTNLGIEGQSYNWIKSYLTDRRQIVEVKHSSGGLTQQITSSPQIINRGVPQGSVLGPILFILYTNDFPSYMQNYSHTLMYADDTVLLLGKNEPEQLEIAAYTALNMAIQYCQGNDLVVNESKTKQLVLGRHKEIAGRLPNLEVTTTTKYLGVIIDDRLSWTDHIDSLRNKLSTALYVIRRIKRTSDTATAKIAYFALYESHLRYGIAVWGGTSAGNLQRLLIHQKRAIRTLRNLQPRESCRQAFIELKILTAVNLYILEAVSFLHLKTPEAARTGAQRHSYNTRHASSYQLPIHRLTATEKKPTYAGAKFWNALPEDLKKTDRLQFGRRLKSWLQEHPFYQLSEFYQWTDNA</sequence>
<dbReference type="AlphaFoldDB" id="A0A1B6LK34"/>
<dbReference type="InterPro" id="IPR000477">
    <property type="entry name" value="RT_dom"/>
</dbReference>
<dbReference type="Pfam" id="PF00078">
    <property type="entry name" value="RVT_1"/>
    <property type="match status" value="1"/>
</dbReference>
<feature type="domain" description="Reverse transcriptase" evidence="1">
    <location>
        <begin position="249"/>
        <end position="521"/>
    </location>
</feature>
<evidence type="ECO:0000313" key="2">
    <source>
        <dbReference type="EMBL" id="JAT24007.1"/>
    </source>
</evidence>
<organism evidence="2">
    <name type="scientific">Graphocephala atropunctata</name>
    <dbReference type="NCBI Taxonomy" id="36148"/>
    <lineage>
        <taxon>Eukaryota</taxon>
        <taxon>Metazoa</taxon>
        <taxon>Ecdysozoa</taxon>
        <taxon>Arthropoda</taxon>
        <taxon>Hexapoda</taxon>
        <taxon>Insecta</taxon>
        <taxon>Pterygota</taxon>
        <taxon>Neoptera</taxon>
        <taxon>Paraneoptera</taxon>
        <taxon>Hemiptera</taxon>
        <taxon>Auchenorrhyncha</taxon>
        <taxon>Membracoidea</taxon>
        <taxon>Cicadellidae</taxon>
        <taxon>Cicadellinae</taxon>
        <taxon>Cicadellini</taxon>
        <taxon>Graphocephala</taxon>
    </lineage>
</organism>
<dbReference type="EMBL" id="GEBQ01015970">
    <property type="protein sequence ID" value="JAT24007.1"/>
    <property type="molecule type" value="Transcribed_RNA"/>
</dbReference>
<evidence type="ECO:0000313" key="3">
    <source>
        <dbReference type="EMBL" id="JAT38726.1"/>
    </source>
</evidence>
<dbReference type="GO" id="GO:0071897">
    <property type="term" value="P:DNA biosynthetic process"/>
    <property type="evidence" value="ECO:0007669"/>
    <property type="project" value="UniProtKB-ARBA"/>
</dbReference>
<proteinExistence type="predicted"/>
<feature type="non-terminal residue" evidence="2">
    <location>
        <position position="1"/>
    </location>
</feature>
<reference evidence="2" key="1">
    <citation type="submission" date="2015-11" db="EMBL/GenBank/DDBJ databases">
        <title>De novo transcriptome assembly of four potential Pierce s Disease insect vectors from Arizona vineyards.</title>
        <authorList>
            <person name="Tassone E.E."/>
        </authorList>
    </citation>
    <scope>NUCLEOTIDE SEQUENCE</scope>
</reference>
<gene>
    <name evidence="3" type="ORF">g.12293</name>
    <name evidence="2" type="ORF">g.12295</name>
</gene>
<dbReference type="PANTHER" id="PTHR33332">
    <property type="entry name" value="REVERSE TRANSCRIPTASE DOMAIN-CONTAINING PROTEIN"/>
    <property type="match status" value="1"/>
</dbReference>
<dbReference type="CDD" id="cd01650">
    <property type="entry name" value="RT_nLTR_like"/>
    <property type="match status" value="1"/>
</dbReference>
<name>A0A1B6LK34_9HEMI</name>